<dbReference type="Pfam" id="PF13087">
    <property type="entry name" value="AAA_12"/>
    <property type="match status" value="1"/>
</dbReference>
<dbReference type="PANTHER" id="PTHR10887">
    <property type="entry name" value="DNA2/NAM7 HELICASE FAMILY"/>
    <property type="match status" value="1"/>
</dbReference>
<dbReference type="Proteomes" id="UP000664521">
    <property type="component" value="Unassembled WGS sequence"/>
</dbReference>
<dbReference type="GO" id="GO:0008270">
    <property type="term" value="F:zinc ion binding"/>
    <property type="evidence" value="ECO:0007669"/>
    <property type="project" value="UniProtKB-KW"/>
</dbReference>
<dbReference type="OrthoDB" id="2423195at2759"/>
<feature type="region of interest" description="Disordered" evidence="3">
    <location>
        <begin position="1528"/>
        <end position="1577"/>
    </location>
</feature>
<dbReference type="InterPro" id="IPR041677">
    <property type="entry name" value="DNA2/NAM7_AAA_11"/>
</dbReference>
<evidence type="ECO:0000256" key="1">
    <source>
        <dbReference type="ARBA" id="ARBA00022806"/>
    </source>
</evidence>
<dbReference type="SUPFAM" id="SSF52540">
    <property type="entry name" value="P-loop containing nucleoside triphosphate hydrolases"/>
    <property type="match status" value="1"/>
</dbReference>
<name>A0A8H3EVY4_9LECA</name>
<feature type="zinc finger region" description="C3H1-type" evidence="2">
    <location>
        <begin position="18"/>
        <end position="45"/>
    </location>
</feature>
<evidence type="ECO:0000259" key="4">
    <source>
        <dbReference type="PROSITE" id="PS50103"/>
    </source>
</evidence>
<evidence type="ECO:0000256" key="2">
    <source>
        <dbReference type="PROSITE-ProRule" id="PRU00723"/>
    </source>
</evidence>
<dbReference type="InterPro" id="IPR045055">
    <property type="entry name" value="DNA2/NAM7-like"/>
</dbReference>
<dbReference type="CDD" id="cd18808">
    <property type="entry name" value="SF1_C_Upf1"/>
    <property type="match status" value="1"/>
</dbReference>
<keyword evidence="2" id="KW-0862">Zinc</keyword>
<keyword evidence="2" id="KW-0863">Zinc-finger</keyword>
<dbReference type="GO" id="GO:0031048">
    <property type="term" value="P:regulatory ncRNA-mediated heterochromatin formation"/>
    <property type="evidence" value="ECO:0007669"/>
    <property type="project" value="TreeGrafter"/>
</dbReference>
<protein>
    <recommendedName>
        <fullName evidence="4">C3H1-type domain-containing protein</fullName>
    </recommendedName>
</protein>
<dbReference type="Gene3D" id="3.40.50.300">
    <property type="entry name" value="P-loop containing nucleotide triphosphate hydrolases"/>
    <property type="match status" value="3"/>
</dbReference>
<dbReference type="GO" id="GO:0031380">
    <property type="term" value="C:nuclear RNA-directed RNA polymerase complex"/>
    <property type="evidence" value="ECO:0007669"/>
    <property type="project" value="TreeGrafter"/>
</dbReference>
<dbReference type="SMART" id="SM00356">
    <property type="entry name" value="ZnF_C3H1"/>
    <property type="match status" value="1"/>
</dbReference>
<keyword evidence="1" id="KW-0067">ATP-binding</keyword>
<dbReference type="InterPro" id="IPR000571">
    <property type="entry name" value="Znf_CCCH"/>
</dbReference>
<keyword evidence="1" id="KW-0547">Nucleotide-binding</keyword>
<dbReference type="InterPro" id="IPR047187">
    <property type="entry name" value="SF1_C_Upf1"/>
</dbReference>
<evidence type="ECO:0000313" key="5">
    <source>
        <dbReference type="EMBL" id="CAF9909846.1"/>
    </source>
</evidence>
<proteinExistence type="predicted"/>
<keyword evidence="2" id="KW-0479">Metal-binding</keyword>
<keyword evidence="1" id="KW-0378">Hydrolase</keyword>
<sequence length="1654" mass="184885">MAGIRAAKPLDLSSLPCKPSSALCSDYVSGFCRQGDQCPRLHLLCEVESTPPRSAQHASPDQRSNVLNAEPRRTLHDNVGLESDGPGHLSAYGPRHDNDHVDIQDIQILPTTDEILALRRPYMPEKDQHSQLHVGLARLADLHFRHLRYDNTESLIDICYHACQFLTATITGPEPAIHEDRMQTPRGTQYSLFRNIDIFEVSFHAAKGLSFRVSFSCPEGLRGKRMHKSTCLEEGRLAALIGYDDVASELSVCFMEVIRRESTMAMSQRNGNELRASCLLALADPNDLASVRRLLLNSRKVLSEHFVLVDFPKVLLPGFSWCLERLKSVMQQGCDMPFPELIAPMEHELQEIDRSPLCSLTLDRVYNLDPIRKKADRPQGDRLTLDTTACFQEGRVLPSILQAIERETTLDQGQAQALCDTLCRRLAFTQGPPGTGKTFLGVALVKILLASRAEADSRPILVVCTTNHALDNFLDDLRSAGLARFARLGRGSREQWTRSHSIFALSRHIQQSVADKKKFGLARAQVEGLWLEGSNLSTALSSPAANWMAIRSHVQASDPAIFDDLTSVEHVDGEQKLLRIRTARQAGGFAFDYWAHGGDLSDIESLITCLDTMLGKNELPPLKSTSEKASSWETGQNPRDSLVLQVLDNARRVSENRPSGVWTIPLADRLKKIKEWEEDLGPFWVVDQAVEVHRRYQSALERLEQAREEQDTPLLKQQDVIGLTTTACAKFWPKLSRLGITTVLCEEAGEVIEAQSLCTLFPSVNHAIFIGDPLQLRAQVNEPEMAMENSVAYRLDQSLFERMMYPSRHDTPPLPTSRLNIQRRMHPAIADLMRATLYPGLKDDQTTHKHPVVAGMAERLWWLDHQHPESRPDPRSEHAASYCNEFEVEMVHGLVQYLVNTNEYSFGDIAVLTPYNGQLVALSERLSTTCSIWLSQKDRDTLEELSALPGNDVDFIDEEKPDSKSTFEMSSMLRLATIDNFQGEEAKIVILSTVRSNADDRVGFLKTPNRINVACSRAKHGFYVIGNSSLMRNCLTGQFPEKLQIVLPCSHTYDVQTMDELLSATSLFNIRADGVTESSRVHEVSRKAALLQCPACQIQVDGIRRYSLINKTLDLRRTLDDIYFHFGHDLNRLMFRVYMAKSDFKSTRQAFRNQLRSGPLSGKTNEYLIKARANMIHGIQADIASLRDETHLPFERSMTSLSQFLGVEALANILRSPLDRAASNQLVSNDLVSQRVGDQTVNDLAEQYSPSESGSEPGINGGSFPDNAVTREIVRQIRARDKPPSTWNIPIKPRPFKENLKHISRSEGSLGDFIAANLPFRLRLDSLFYRCRLLVLEESIHMLEYIKKLEDQTKHSTLLVDGLRAITIGQAGEIIKDIGQAVIECQSKSLKRLEVEFRLVQIALHSVLRSLNMTSEVNVPASIDAAILICQEYPDTAGIFLPDCLSVKNTIEQGRYNWKIELYKKEASEFWKSWANQEVGSIGHCTSGHPYPLSTFKDCPECGRQQSAKTVVYSQFLNETAFLAKMRNNKPPVSATDSETVLSPAKGIDKPSLALTPEASSEERQPGSGSSGSPLNGWDVVSLEEAKQAESWTGPEGTFHPSEVQTIPQDHVGLPGNTDAVAAPENEHGNLKPTEDIGKLAWGAFFALKYRKAI</sequence>
<dbReference type="Pfam" id="PF13086">
    <property type="entry name" value="AAA_11"/>
    <property type="match status" value="1"/>
</dbReference>
<keyword evidence="6" id="KW-1185">Reference proteome</keyword>
<dbReference type="EMBL" id="CAJPDS010000008">
    <property type="protein sequence ID" value="CAF9909846.1"/>
    <property type="molecule type" value="Genomic_DNA"/>
</dbReference>
<keyword evidence="1" id="KW-0347">Helicase</keyword>
<evidence type="ECO:0000256" key="3">
    <source>
        <dbReference type="SAM" id="MobiDB-lite"/>
    </source>
</evidence>
<dbReference type="InterPro" id="IPR041679">
    <property type="entry name" value="DNA2/NAM7-like_C"/>
</dbReference>
<comment type="caution">
    <text evidence="5">The sequence shown here is derived from an EMBL/GenBank/DDBJ whole genome shotgun (WGS) entry which is preliminary data.</text>
</comment>
<dbReference type="PANTHER" id="PTHR10887:SF445">
    <property type="entry name" value="NFX1-TYPE ZINC FINGER-CONTAINING PROTEIN 1"/>
    <property type="match status" value="1"/>
</dbReference>
<organism evidence="5 6">
    <name type="scientific">Heterodermia speciosa</name>
    <dbReference type="NCBI Taxonomy" id="116794"/>
    <lineage>
        <taxon>Eukaryota</taxon>
        <taxon>Fungi</taxon>
        <taxon>Dikarya</taxon>
        <taxon>Ascomycota</taxon>
        <taxon>Pezizomycotina</taxon>
        <taxon>Lecanoromycetes</taxon>
        <taxon>OSLEUM clade</taxon>
        <taxon>Lecanoromycetidae</taxon>
        <taxon>Caliciales</taxon>
        <taxon>Physciaceae</taxon>
        <taxon>Heterodermia</taxon>
    </lineage>
</organism>
<gene>
    <name evidence="5" type="ORF">HETSPECPRED_009535</name>
</gene>
<feature type="region of interest" description="Disordered" evidence="3">
    <location>
        <begin position="1246"/>
        <end position="1266"/>
    </location>
</feature>
<reference evidence="5" key="1">
    <citation type="submission" date="2021-03" db="EMBL/GenBank/DDBJ databases">
        <authorList>
            <person name="Tagirdzhanova G."/>
        </authorList>
    </citation>
    <scope>NUCLEOTIDE SEQUENCE</scope>
</reference>
<dbReference type="GO" id="GO:0004386">
    <property type="term" value="F:helicase activity"/>
    <property type="evidence" value="ECO:0007669"/>
    <property type="project" value="InterPro"/>
</dbReference>
<accession>A0A8H3EVY4</accession>
<feature type="domain" description="C3H1-type" evidence="4">
    <location>
        <begin position="18"/>
        <end position="45"/>
    </location>
</feature>
<dbReference type="InterPro" id="IPR027417">
    <property type="entry name" value="P-loop_NTPase"/>
</dbReference>
<evidence type="ECO:0000313" key="6">
    <source>
        <dbReference type="Proteomes" id="UP000664521"/>
    </source>
</evidence>
<dbReference type="PROSITE" id="PS50103">
    <property type="entry name" value="ZF_C3H1"/>
    <property type="match status" value="1"/>
</dbReference>